<evidence type="ECO:0000256" key="1">
    <source>
        <dbReference type="SAM" id="Coils"/>
    </source>
</evidence>
<accession>A0A8J8MR37</accession>
<sequence>MERDVTLDLTPFVVEAIGANAKLDKMIDEIYNHVKLDAYTSAKNSKYYDHIVLTNRSIAWEIRCKKILGLLLLPDDDSIIDIIRSNQGWPYLYHIIENSPHVDMGHIAEKLIEDIDKMTDDQVNGIYVLSILLGQYMEKEIIRNEAFKDFTQVLEQRQHLLNNSDTELYSIQSISPTLQNKCQKLYKQMSKKYRKINTFTNVIDISKKHFPVLDSHFAYLYDSEYMDIFFQDQKVLRSDIIEVLAMHVVKAKDFDLEVLMELLIRGLFTKFLLKEYKKVKVSYFQNNKETLYLDIQEKDAKIQQLTEKIKSLEKRLEEYANRSERLKGQLKNIDKNHLQELSNVRSNTNRKLSDVEDENLRLQAKEKQLYRLEKFLFSDDEEKKGQDIDISSYKVLLVGGHINLQNKLIELYPSIDCMDGSNANIEPNIIGYDIVLFFAKHMGHPVYYKVVAECGRLSIPYGYVSHTNIELLVNQIKENIFTNLK</sequence>
<protein>
    <submittedName>
        <fullName evidence="2">Uncharacterized protein</fullName>
    </submittedName>
</protein>
<keyword evidence="3" id="KW-1185">Reference proteome</keyword>
<feature type="coiled-coil region" evidence="1">
    <location>
        <begin position="288"/>
        <end position="365"/>
    </location>
</feature>
<name>A0A8J8MR37_9FIRM</name>
<evidence type="ECO:0000313" key="3">
    <source>
        <dbReference type="Proteomes" id="UP000683246"/>
    </source>
</evidence>
<dbReference type="RefSeq" id="WP_212698961.1">
    <property type="nucleotide sequence ID" value="NZ_CP058650.1"/>
</dbReference>
<geneLocation type="plasmid" evidence="2 3">
    <name>pVpro</name>
</geneLocation>
<organism evidence="2 3">
    <name type="scientific">Vallitalea pronyensis</name>
    <dbReference type="NCBI Taxonomy" id="1348613"/>
    <lineage>
        <taxon>Bacteria</taxon>
        <taxon>Bacillati</taxon>
        <taxon>Bacillota</taxon>
        <taxon>Clostridia</taxon>
        <taxon>Lachnospirales</taxon>
        <taxon>Vallitaleaceae</taxon>
        <taxon>Vallitalea</taxon>
    </lineage>
</organism>
<dbReference type="AlphaFoldDB" id="A0A8J8MR37"/>
<keyword evidence="1" id="KW-0175">Coiled coil</keyword>
<dbReference type="KEGG" id="vpy:HZI73_26305"/>
<dbReference type="Proteomes" id="UP000683246">
    <property type="component" value="Plasmid pVpro"/>
</dbReference>
<keyword evidence="2" id="KW-0614">Plasmid</keyword>
<reference evidence="2" key="1">
    <citation type="submission" date="2020-07" db="EMBL/GenBank/DDBJ databases">
        <title>Vallitalea pronyensis genome.</title>
        <authorList>
            <person name="Postec A."/>
        </authorList>
    </citation>
    <scope>NUCLEOTIDE SEQUENCE</scope>
    <source>
        <strain evidence="2">FatNI3</strain>
        <plasmid evidence="2">pVpro</plasmid>
    </source>
</reference>
<gene>
    <name evidence="2" type="ORF">HZI73_26305</name>
</gene>
<dbReference type="EMBL" id="CP058650">
    <property type="protein sequence ID" value="QUI25928.1"/>
    <property type="molecule type" value="Genomic_DNA"/>
</dbReference>
<proteinExistence type="predicted"/>
<evidence type="ECO:0000313" key="2">
    <source>
        <dbReference type="EMBL" id="QUI25928.1"/>
    </source>
</evidence>